<dbReference type="Pfam" id="PF25329">
    <property type="entry name" value="C2_GDE1"/>
    <property type="match status" value="1"/>
</dbReference>
<evidence type="ECO:0000256" key="3">
    <source>
        <dbReference type="ARBA" id="ARBA00023043"/>
    </source>
</evidence>
<dbReference type="Pfam" id="PF00023">
    <property type="entry name" value="Ank"/>
    <property type="match status" value="1"/>
</dbReference>
<reference evidence="8" key="1">
    <citation type="submission" date="2022-12" db="EMBL/GenBank/DDBJ databases">
        <authorList>
            <person name="Petersen C."/>
        </authorList>
    </citation>
    <scope>NUCLEOTIDE SEQUENCE</scope>
    <source>
        <strain evidence="8">IBT 35673</strain>
    </source>
</reference>
<keyword evidence="1" id="KW-0677">Repeat</keyword>
<dbReference type="GO" id="GO:0047389">
    <property type="term" value="F:glycerophosphocholine phosphodiesterase activity"/>
    <property type="evidence" value="ECO:0007669"/>
    <property type="project" value="TreeGrafter"/>
</dbReference>
<evidence type="ECO:0000259" key="6">
    <source>
        <dbReference type="PROSITE" id="PS51382"/>
    </source>
</evidence>
<keyword evidence="3 4" id="KW-0040">ANK repeat</keyword>
<dbReference type="InterPro" id="IPR057506">
    <property type="entry name" value="C2_GPCPD1"/>
</dbReference>
<name>A0A9W9UAL0_PENBR</name>
<dbReference type="Pfam" id="PF03009">
    <property type="entry name" value="GDPD"/>
    <property type="match status" value="1"/>
</dbReference>
<dbReference type="InterPro" id="IPR002110">
    <property type="entry name" value="Ankyrin_rpt"/>
</dbReference>
<dbReference type="EMBL" id="JAPZBQ010000005">
    <property type="protein sequence ID" value="KAJ5329391.1"/>
    <property type="molecule type" value="Genomic_DNA"/>
</dbReference>
<reference evidence="8" key="2">
    <citation type="journal article" date="2023" name="IMA Fungus">
        <title>Comparative genomic study of the Penicillium genus elucidates a diverse pangenome and 15 lateral gene transfer events.</title>
        <authorList>
            <person name="Petersen C."/>
            <person name="Sorensen T."/>
            <person name="Nielsen M.R."/>
            <person name="Sondergaard T.E."/>
            <person name="Sorensen J.L."/>
            <person name="Fitzpatrick D.A."/>
            <person name="Frisvad J.C."/>
            <person name="Nielsen K.L."/>
        </authorList>
    </citation>
    <scope>NUCLEOTIDE SEQUENCE</scope>
    <source>
        <strain evidence="8">IBT 35673</strain>
    </source>
</reference>
<dbReference type="InterPro" id="IPR004331">
    <property type="entry name" value="SPX_dom"/>
</dbReference>
<feature type="region of interest" description="Disordered" evidence="5">
    <location>
        <begin position="820"/>
        <end position="859"/>
    </location>
</feature>
<feature type="domain" description="SPX" evidence="6">
    <location>
        <begin position="1"/>
        <end position="154"/>
    </location>
</feature>
<feature type="domain" description="GP-PDE" evidence="7">
    <location>
        <begin position="723"/>
        <end position="1064"/>
    </location>
</feature>
<dbReference type="Pfam" id="PF12796">
    <property type="entry name" value="Ank_2"/>
    <property type="match status" value="1"/>
</dbReference>
<keyword evidence="2" id="KW-0378">Hydrolase</keyword>
<proteinExistence type="predicted"/>
<accession>A0A9W9UAL0</accession>
<feature type="repeat" description="ANK" evidence="4">
    <location>
        <begin position="476"/>
        <end position="508"/>
    </location>
</feature>
<dbReference type="Gene3D" id="3.20.20.190">
    <property type="entry name" value="Phosphatidylinositol (PI) phosphodiesterase"/>
    <property type="match status" value="1"/>
</dbReference>
<dbReference type="GO" id="GO:0046475">
    <property type="term" value="P:glycerophospholipid catabolic process"/>
    <property type="evidence" value="ECO:0007669"/>
    <property type="project" value="TreeGrafter"/>
</dbReference>
<dbReference type="PANTHER" id="PTHR22958">
    <property type="entry name" value="GLYCEROPHOSPHORYL DIESTER PHOSPHODIESTERASE"/>
    <property type="match status" value="1"/>
</dbReference>
<dbReference type="PANTHER" id="PTHR22958:SF1">
    <property type="entry name" value="GLYCEROPHOSPHOCHOLINE PHOSPHODIESTERASE GPCPD1"/>
    <property type="match status" value="1"/>
</dbReference>
<dbReference type="PROSITE" id="PS50297">
    <property type="entry name" value="ANK_REP_REGION"/>
    <property type="match status" value="2"/>
</dbReference>
<dbReference type="PROSITE" id="PS51382">
    <property type="entry name" value="SPX"/>
    <property type="match status" value="1"/>
</dbReference>
<evidence type="ECO:0000256" key="4">
    <source>
        <dbReference type="PROSITE-ProRule" id="PRU00023"/>
    </source>
</evidence>
<dbReference type="InterPro" id="IPR051578">
    <property type="entry name" value="GDPD"/>
</dbReference>
<feature type="region of interest" description="Disordered" evidence="5">
    <location>
        <begin position="534"/>
        <end position="561"/>
    </location>
</feature>
<evidence type="ECO:0000313" key="9">
    <source>
        <dbReference type="Proteomes" id="UP001147695"/>
    </source>
</evidence>
<evidence type="ECO:0000259" key="7">
    <source>
        <dbReference type="PROSITE" id="PS51704"/>
    </source>
</evidence>
<dbReference type="PROSITE" id="PS51704">
    <property type="entry name" value="GP_PDE"/>
    <property type="match status" value="1"/>
</dbReference>
<dbReference type="InterPro" id="IPR030395">
    <property type="entry name" value="GP_PDE_dom"/>
</dbReference>
<sequence length="1072" mass="120461">MRFGRDLHGCIVPEWTAFYVPYNVVKRTLKVAVGKSVDESSQERNANIALEVFELLGKSNESFDDFHRENCDLLRARQAELCIKYERAIKACAFSSDGTREFREARSFVKAATELREDFAKLQKYSRVNEDAIHRLYVKVERLNDYVTPAYEEQKSRWNMSQIDRHRHSVNFLNRLDSLMDSIKEAREVPEEMQLTSDKDTSQQKQFMAVKRPALYRAVSNDDPSTLAYLLRNLSRDPTLKLDRKSIVYEMAETAVSCDSKLCFENLLSKVFDRDGVVLDHDLLNQVISAEGQSDENDTESKSHSLFEFAFEHIVPRQTDALFAKDDCVRSSLHYGAMYGLNSVCNSILNCAQGLGGGYAANLILSSDSHGFTPFHYAVIKNHVEVANTFLDVLRLDNRSDETLCWELDDLLIIALRYQHDDMVYLLAYSNFGPNSKSLHNETALYVASQIGREDYVKLLMENGSEVDVNTPETPHAWTPLFIACVEGHILVVEILLQFGAKQDLVDHLGWTAKEHAALRGHLEVAEMLESWDPSDPSNMVGGPASLLQKPEPEPSTPVSPSSLCANQVIINLGVLRNGEHVEAVDFEGPLATTSSSLDMSISIEDNTSELIKLPVLSDMVNEPVVLPVAEPDQARLIFKFYSSHHSYEERKLVGTGAALLGKDQKCFGDYRESLVRERTVPIFDKTTMDIMGTVTFTCVIAKSVTSFAIPQLPKQLLEKDGLQIVGHRGMSRENSFTTLCHLVDIYSHVTGLGQNTANRNQLQLGENTIEVSLLPNAQLTRDLVPIIYHDFSLSESGTDIPIHDLTFEQFMYASKLQSPRGKPASILGRPPLSSAQRPRDRLRSRSVSRDRGESQHVHDRMKFTVDFQNKGFKPNTRRQSIQDSFTTLEELITKLPDSISFNIEIKYPRLHEAVEAGVAPVALEINTFIDHILERVFQTKSERNIILSSFSPEVCMLLTTKQNVYPVMFITNAGKLPASDLDMRASSLQAAVRFAKRWSLAGIVFASETLILCPRLVGYVKRSGLVCGSYGALNNIPENSKIQKAAGIQLLMVDNVRLITMALDEKLQLNI</sequence>
<evidence type="ECO:0000256" key="2">
    <source>
        <dbReference type="ARBA" id="ARBA00022801"/>
    </source>
</evidence>
<comment type="caution">
    <text evidence="8">The sequence shown here is derived from an EMBL/GenBank/DDBJ whole genome shotgun (WGS) entry which is preliminary data.</text>
</comment>
<evidence type="ECO:0000256" key="5">
    <source>
        <dbReference type="SAM" id="MobiDB-lite"/>
    </source>
</evidence>
<evidence type="ECO:0000256" key="1">
    <source>
        <dbReference type="ARBA" id="ARBA00022737"/>
    </source>
</evidence>
<dbReference type="AlphaFoldDB" id="A0A9W9UAL0"/>
<feature type="compositionally biased region" description="Basic and acidic residues" evidence="5">
    <location>
        <begin position="838"/>
        <end position="859"/>
    </location>
</feature>
<dbReference type="InterPro" id="IPR036770">
    <property type="entry name" value="Ankyrin_rpt-contain_sf"/>
</dbReference>
<dbReference type="Gene3D" id="1.25.40.20">
    <property type="entry name" value="Ankyrin repeat-containing domain"/>
    <property type="match status" value="2"/>
</dbReference>
<protein>
    <submittedName>
        <fullName evidence="8">Uncharacterized protein</fullName>
    </submittedName>
</protein>
<evidence type="ECO:0000313" key="8">
    <source>
        <dbReference type="EMBL" id="KAJ5329391.1"/>
    </source>
</evidence>
<dbReference type="InterPro" id="IPR017946">
    <property type="entry name" value="PLC-like_Pdiesterase_TIM-brl"/>
</dbReference>
<dbReference type="SMART" id="SM00248">
    <property type="entry name" value="ANK"/>
    <property type="match status" value="6"/>
</dbReference>
<dbReference type="PROSITE" id="PS50088">
    <property type="entry name" value="ANK_REPEAT"/>
    <property type="match status" value="2"/>
</dbReference>
<dbReference type="SUPFAM" id="SSF48403">
    <property type="entry name" value="Ankyrin repeat"/>
    <property type="match status" value="1"/>
</dbReference>
<feature type="repeat" description="ANK" evidence="4">
    <location>
        <begin position="440"/>
        <end position="472"/>
    </location>
</feature>
<dbReference type="CDD" id="cd14447">
    <property type="entry name" value="SPX"/>
    <property type="match status" value="1"/>
</dbReference>
<dbReference type="SUPFAM" id="SSF51695">
    <property type="entry name" value="PLC-like phosphodiesterases"/>
    <property type="match status" value="1"/>
</dbReference>
<gene>
    <name evidence="8" type="ORF">N7452_009781</name>
</gene>
<organism evidence="8 9">
    <name type="scientific">Penicillium brevicompactum</name>
    <dbReference type="NCBI Taxonomy" id="5074"/>
    <lineage>
        <taxon>Eukaryota</taxon>
        <taxon>Fungi</taxon>
        <taxon>Dikarya</taxon>
        <taxon>Ascomycota</taxon>
        <taxon>Pezizomycotina</taxon>
        <taxon>Eurotiomycetes</taxon>
        <taxon>Eurotiomycetidae</taxon>
        <taxon>Eurotiales</taxon>
        <taxon>Aspergillaceae</taxon>
        <taxon>Penicillium</taxon>
    </lineage>
</organism>
<dbReference type="Proteomes" id="UP001147695">
    <property type="component" value="Unassembled WGS sequence"/>
</dbReference>